<evidence type="ECO:0000313" key="7">
    <source>
        <dbReference type="Proteomes" id="UP000186883"/>
    </source>
</evidence>
<reference evidence="4 6" key="1">
    <citation type="submission" date="2015-12" db="EMBL/GenBank/DDBJ databases">
        <title>Amycolatopsis regifaucium genome sequencing and assembly.</title>
        <authorList>
            <person name="Mayilraj S."/>
        </authorList>
    </citation>
    <scope>NUCLEOTIDE SEQUENCE [LARGE SCALE GENOMIC DNA]</scope>
    <source>
        <strain evidence="4 6">GY080</strain>
    </source>
</reference>
<evidence type="ECO:0000313" key="6">
    <source>
        <dbReference type="Proteomes" id="UP000076321"/>
    </source>
</evidence>
<proteinExistence type="predicted"/>
<comment type="caution">
    <text evidence="4">The sequence shown here is derived from an EMBL/GenBank/DDBJ whole genome shotgun (WGS) entry which is preliminary data.</text>
</comment>
<name>A0A154MFB6_9PSEU</name>
<keyword evidence="2" id="KW-0808">Transferase</keyword>
<dbReference type="EMBL" id="LOBU02000034">
    <property type="protein sequence ID" value="OKA03362.1"/>
    <property type="molecule type" value="Genomic_DNA"/>
</dbReference>
<dbReference type="Proteomes" id="UP000076321">
    <property type="component" value="Unassembled WGS sequence"/>
</dbReference>
<dbReference type="GO" id="GO:0008168">
    <property type="term" value="F:methyltransferase activity"/>
    <property type="evidence" value="ECO:0007669"/>
    <property type="project" value="UniProtKB-KW"/>
</dbReference>
<evidence type="ECO:0000256" key="3">
    <source>
        <dbReference type="ARBA" id="ARBA00022747"/>
    </source>
</evidence>
<protein>
    <submittedName>
        <fullName evidence="4">Uncharacterized protein</fullName>
    </submittedName>
</protein>
<dbReference type="InterPro" id="IPR001525">
    <property type="entry name" value="C5_MeTfrase"/>
</dbReference>
<evidence type="ECO:0000256" key="2">
    <source>
        <dbReference type="ARBA" id="ARBA00022679"/>
    </source>
</evidence>
<dbReference type="Proteomes" id="UP000186883">
    <property type="component" value="Unassembled WGS sequence"/>
</dbReference>
<dbReference type="AlphaFoldDB" id="A0A154MFB6"/>
<keyword evidence="7" id="KW-1185">Reference proteome</keyword>
<sequence>MSRTATHRPAKRRRRSRHDDPVAVDLFSGFGGLTQGIKQAGFETIMAANHNEFKVEVHEANHPEAEHWIADLVDPESADYHDDCYFRLLSKHEIGRGCGFDVDFPGYQGTFVVWGTARAQTDGFDNAVSPAVGAWIGARLRAVLDVPEAIA</sequence>
<keyword evidence="1" id="KW-0489">Methyltransferase</keyword>
<dbReference type="EMBL" id="LQCI01000028">
    <property type="protein sequence ID" value="KZB82890.1"/>
    <property type="molecule type" value="Genomic_DNA"/>
</dbReference>
<dbReference type="RefSeq" id="WP_061988858.1">
    <property type="nucleotide sequence ID" value="NZ_FOPQ01000030.1"/>
</dbReference>
<evidence type="ECO:0000313" key="4">
    <source>
        <dbReference type="EMBL" id="KZB82890.1"/>
    </source>
</evidence>
<dbReference type="Pfam" id="PF00145">
    <property type="entry name" value="DNA_methylase"/>
    <property type="match status" value="1"/>
</dbReference>
<dbReference type="InterPro" id="IPR029063">
    <property type="entry name" value="SAM-dependent_MTases_sf"/>
</dbReference>
<reference evidence="5 7" key="2">
    <citation type="submission" date="2016-11" db="EMBL/GenBank/DDBJ databases">
        <title>Genome sequencing of Amycolatopsis regifaucium.</title>
        <authorList>
            <person name="Mayilraj S."/>
            <person name="Kaur N."/>
        </authorList>
    </citation>
    <scope>NUCLEOTIDE SEQUENCE [LARGE SCALE GENOMIC DNA]</scope>
    <source>
        <strain evidence="5 7">GY080</strain>
    </source>
</reference>
<dbReference type="SUPFAM" id="SSF53335">
    <property type="entry name" value="S-adenosyl-L-methionine-dependent methyltransferases"/>
    <property type="match status" value="1"/>
</dbReference>
<keyword evidence="3" id="KW-0680">Restriction system</keyword>
<gene>
    <name evidence="5" type="ORF">ATP06_0236775</name>
    <name evidence="4" type="ORF">AVL48_37195</name>
</gene>
<organism evidence="4 6">
    <name type="scientific">Amycolatopsis regifaucium</name>
    <dbReference type="NCBI Taxonomy" id="546365"/>
    <lineage>
        <taxon>Bacteria</taxon>
        <taxon>Bacillati</taxon>
        <taxon>Actinomycetota</taxon>
        <taxon>Actinomycetes</taxon>
        <taxon>Pseudonocardiales</taxon>
        <taxon>Pseudonocardiaceae</taxon>
        <taxon>Amycolatopsis</taxon>
    </lineage>
</organism>
<evidence type="ECO:0000256" key="1">
    <source>
        <dbReference type="ARBA" id="ARBA00022603"/>
    </source>
</evidence>
<dbReference type="GO" id="GO:0009307">
    <property type="term" value="P:DNA restriction-modification system"/>
    <property type="evidence" value="ECO:0007669"/>
    <property type="project" value="UniProtKB-KW"/>
</dbReference>
<accession>A0A154MFB6</accession>
<dbReference type="Gene3D" id="3.40.50.150">
    <property type="entry name" value="Vaccinia Virus protein VP39"/>
    <property type="match status" value="1"/>
</dbReference>
<dbReference type="GO" id="GO:0032259">
    <property type="term" value="P:methylation"/>
    <property type="evidence" value="ECO:0007669"/>
    <property type="project" value="UniProtKB-KW"/>
</dbReference>
<evidence type="ECO:0000313" key="5">
    <source>
        <dbReference type="EMBL" id="OKA03362.1"/>
    </source>
</evidence>